<organism evidence="1 2">
    <name type="scientific">Triparma retinervis</name>
    <dbReference type="NCBI Taxonomy" id="2557542"/>
    <lineage>
        <taxon>Eukaryota</taxon>
        <taxon>Sar</taxon>
        <taxon>Stramenopiles</taxon>
        <taxon>Ochrophyta</taxon>
        <taxon>Bolidophyceae</taxon>
        <taxon>Parmales</taxon>
        <taxon>Triparmaceae</taxon>
        <taxon>Triparma</taxon>
    </lineage>
</organism>
<sequence length="75" mass="8247">MRTKSKIISMTKEIQAKCDSNNSGNGHWKLLADSHVSQVDMSAVTHEPGETRQQSTVTDCAVWLEVKSSWGGART</sequence>
<dbReference type="EMBL" id="BRXZ01001855">
    <property type="protein sequence ID" value="GMH47935.1"/>
    <property type="molecule type" value="Genomic_DNA"/>
</dbReference>
<reference evidence="1" key="1">
    <citation type="submission" date="2022-07" db="EMBL/GenBank/DDBJ databases">
        <title>Genome analysis of Parmales, a sister group of diatoms, reveals the evolutionary specialization of diatoms from phago-mixotrophs to photoautotrophs.</title>
        <authorList>
            <person name="Ban H."/>
            <person name="Sato S."/>
            <person name="Yoshikawa S."/>
            <person name="Kazumasa Y."/>
            <person name="Nakamura Y."/>
            <person name="Ichinomiya M."/>
            <person name="Saitoh K."/>
            <person name="Sato N."/>
            <person name="Blanc-Mathieu R."/>
            <person name="Endo H."/>
            <person name="Kuwata A."/>
            <person name="Ogata H."/>
        </authorList>
    </citation>
    <scope>NUCLEOTIDE SEQUENCE</scope>
</reference>
<gene>
    <name evidence="1" type="ORF">TrRE_jg7544</name>
</gene>
<dbReference type="AlphaFoldDB" id="A0A9W6ZD61"/>
<protein>
    <submittedName>
        <fullName evidence="1">Uncharacterized protein</fullName>
    </submittedName>
</protein>
<proteinExistence type="predicted"/>
<comment type="caution">
    <text evidence="1">The sequence shown here is derived from an EMBL/GenBank/DDBJ whole genome shotgun (WGS) entry which is preliminary data.</text>
</comment>
<accession>A0A9W6ZD61</accession>
<keyword evidence="2" id="KW-1185">Reference proteome</keyword>
<evidence type="ECO:0000313" key="2">
    <source>
        <dbReference type="Proteomes" id="UP001165082"/>
    </source>
</evidence>
<name>A0A9W6ZD61_9STRA</name>
<evidence type="ECO:0000313" key="1">
    <source>
        <dbReference type="EMBL" id="GMH47935.1"/>
    </source>
</evidence>
<dbReference type="Proteomes" id="UP001165082">
    <property type="component" value="Unassembled WGS sequence"/>
</dbReference>